<organism evidence="2 3">
    <name type="scientific">Pseudokineococcus basanitobsidens</name>
    <dbReference type="NCBI Taxonomy" id="1926649"/>
    <lineage>
        <taxon>Bacteria</taxon>
        <taxon>Bacillati</taxon>
        <taxon>Actinomycetota</taxon>
        <taxon>Actinomycetes</taxon>
        <taxon>Kineosporiales</taxon>
        <taxon>Kineosporiaceae</taxon>
        <taxon>Pseudokineococcus</taxon>
    </lineage>
</organism>
<name>A0ABU8RLK9_9ACTN</name>
<accession>A0ABU8RLK9</accession>
<reference evidence="2 3" key="1">
    <citation type="journal article" date="2017" name="Int. J. Syst. Evol. Microbiol.">
        <title>Pseudokineococcus basanitobsidens sp. nov., isolated from volcanic rock.</title>
        <authorList>
            <person name="Lee D.W."/>
            <person name="Park M.Y."/>
            <person name="Kim J.J."/>
            <person name="Kim B.S."/>
        </authorList>
    </citation>
    <scope>NUCLEOTIDE SEQUENCE [LARGE SCALE GENOMIC DNA]</scope>
    <source>
        <strain evidence="2 3">DSM 103726</strain>
    </source>
</reference>
<evidence type="ECO:0000313" key="3">
    <source>
        <dbReference type="Proteomes" id="UP001387100"/>
    </source>
</evidence>
<feature type="compositionally biased region" description="Gly residues" evidence="1">
    <location>
        <begin position="48"/>
        <end position="63"/>
    </location>
</feature>
<sequence>MDASGTDPDEAAWRAARRRAARRHHPDLGGSADAYLAALAEVDAAHGRGPGGAGRGGTGWGGPAPGPVVVTTSLRRRALRVTLRGARDASRAIRRRLPPGVPGSRRWGSL</sequence>
<dbReference type="RefSeq" id="WP_339575321.1">
    <property type="nucleotide sequence ID" value="NZ_JBBIAA010000013.1"/>
</dbReference>
<evidence type="ECO:0008006" key="4">
    <source>
        <dbReference type="Google" id="ProtNLM"/>
    </source>
</evidence>
<keyword evidence="3" id="KW-1185">Reference proteome</keyword>
<feature type="region of interest" description="Disordered" evidence="1">
    <location>
        <begin position="45"/>
        <end position="69"/>
    </location>
</feature>
<comment type="caution">
    <text evidence="2">The sequence shown here is derived from an EMBL/GenBank/DDBJ whole genome shotgun (WGS) entry which is preliminary data.</text>
</comment>
<dbReference type="EMBL" id="JBBIAA010000013">
    <property type="protein sequence ID" value="MEJ5945936.1"/>
    <property type="molecule type" value="Genomic_DNA"/>
</dbReference>
<evidence type="ECO:0000313" key="2">
    <source>
        <dbReference type="EMBL" id="MEJ5945936.1"/>
    </source>
</evidence>
<protein>
    <recommendedName>
        <fullName evidence="4">J domain-containing protein</fullName>
    </recommendedName>
</protein>
<proteinExistence type="predicted"/>
<evidence type="ECO:0000256" key="1">
    <source>
        <dbReference type="SAM" id="MobiDB-lite"/>
    </source>
</evidence>
<feature type="region of interest" description="Disordered" evidence="1">
    <location>
        <begin position="86"/>
        <end position="110"/>
    </location>
</feature>
<feature type="compositionally biased region" description="Basic residues" evidence="1">
    <location>
        <begin position="15"/>
        <end position="25"/>
    </location>
</feature>
<dbReference type="Proteomes" id="UP001387100">
    <property type="component" value="Unassembled WGS sequence"/>
</dbReference>
<feature type="region of interest" description="Disordered" evidence="1">
    <location>
        <begin position="1"/>
        <end position="29"/>
    </location>
</feature>
<gene>
    <name evidence="2" type="ORF">WDZ17_11595</name>
</gene>